<protein>
    <submittedName>
        <fullName evidence="2">Uncharacterized protein</fullName>
    </submittedName>
</protein>
<sequence>MATLKQIQAARQNIKKAQTAWKNMSHRQRKTRQTDGVSRKKPGMGNNGDYYRVIIRPKSEFDLFRTHDVGREGHTQRIAGKRSSGSWATHSWLIHKDDAFVEDGKLKSKESKIRDILGRLRGPIKKYKGNIFHAKPRKNKSK</sequence>
<dbReference type="RefSeq" id="WP_014963484.1">
    <property type="nucleotide sequence ID" value="NC_018655.1"/>
</dbReference>
<evidence type="ECO:0000313" key="2">
    <source>
        <dbReference type="EMBL" id="AFS81100.1"/>
    </source>
</evidence>
<dbReference type="KEGG" id="nkr:NKOR_06085"/>
<dbReference type="Proteomes" id="UP000006101">
    <property type="component" value="Chromosome"/>
</dbReference>
<dbReference type="GeneID" id="13725252"/>
<organism evidence="2 3">
    <name type="scientific">Candidatus Nitrosopumilus koreensis AR1</name>
    <dbReference type="NCBI Taxonomy" id="1229908"/>
    <lineage>
        <taxon>Archaea</taxon>
        <taxon>Nitrososphaerota</taxon>
        <taxon>Nitrososphaeria</taxon>
        <taxon>Nitrosopumilales</taxon>
        <taxon>Nitrosopumilaceae</taxon>
        <taxon>Nitrosopumilus</taxon>
    </lineage>
</organism>
<evidence type="ECO:0000313" key="3">
    <source>
        <dbReference type="Proteomes" id="UP000006101"/>
    </source>
</evidence>
<name>K0B810_9ARCH</name>
<dbReference type="AlphaFoldDB" id="K0B810"/>
<evidence type="ECO:0000256" key="1">
    <source>
        <dbReference type="SAM" id="MobiDB-lite"/>
    </source>
</evidence>
<dbReference type="PATRIC" id="fig|1229908.8.peg.1328"/>
<keyword evidence="3" id="KW-1185">Reference proteome</keyword>
<dbReference type="EMBL" id="CP003842">
    <property type="protein sequence ID" value="AFS81100.1"/>
    <property type="molecule type" value="Genomic_DNA"/>
</dbReference>
<gene>
    <name evidence="2" type="ORF">NKOR_06085</name>
</gene>
<accession>K0B810</accession>
<dbReference type="HOGENOM" id="CLU_129128_0_0_2"/>
<reference evidence="2 3" key="1">
    <citation type="journal article" date="2012" name="J. Bacteriol.">
        <title>Draft Genome Sequence of an Ammonia-Oxidizing Archaeon, "Candidatus Nitrosopumilus koreensis" AR1, from Marine Sediment.</title>
        <authorList>
            <person name="Park S.J."/>
            <person name="Kim J.G."/>
            <person name="Jung M.Y."/>
            <person name="Kim S.J."/>
            <person name="Cha I.T."/>
            <person name="Kwon K."/>
            <person name="Lee J.H."/>
            <person name="Rhee S.K."/>
        </authorList>
    </citation>
    <scope>NUCLEOTIDE SEQUENCE [LARGE SCALE GENOMIC DNA]</scope>
    <source>
        <strain evidence="2 3">AR1</strain>
    </source>
</reference>
<proteinExistence type="predicted"/>
<feature type="region of interest" description="Disordered" evidence="1">
    <location>
        <begin position="17"/>
        <end position="49"/>
    </location>
</feature>